<proteinExistence type="predicted"/>
<accession>A0AAV0Z6I6</accession>
<keyword evidence="2" id="KW-1185">Reference proteome</keyword>
<dbReference type="Proteomes" id="UP001157006">
    <property type="component" value="Chromosome 1S"/>
</dbReference>
<reference evidence="1 2" key="1">
    <citation type="submission" date="2023-01" db="EMBL/GenBank/DDBJ databases">
        <authorList>
            <person name="Kreplak J."/>
        </authorList>
    </citation>
    <scope>NUCLEOTIDE SEQUENCE [LARGE SCALE GENOMIC DNA]</scope>
</reference>
<organism evidence="1 2">
    <name type="scientific">Vicia faba</name>
    <name type="common">Broad bean</name>
    <name type="synonym">Faba vulgaris</name>
    <dbReference type="NCBI Taxonomy" id="3906"/>
    <lineage>
        <taxon>Eukaryota</taxon>
        <taxon>Viridiplantae</taxon>
        <taxon>Streptophyta</taxon>
        <taxon>Embryophyta</taxon>
        <taxon>Tracheophyta</taxon>
        <taxon>Spermatophyta</taxon>
        <taxon>Magnoliopsida</taxon>
        <taxon>eudicotyledons</taxon>
        <taxon>Gunneridae</taxon>
        <taxon>Pentapetalae</taxon>
        <taxon>rosids</taxon>
        <taxon>fabids</taxon>
        <taxon>Fabales</taxon>
        <taxon>Fabaceae</taxon>
        <taxon>Papilionoideae</taxon>
        <taxon>50 kb inversion clade</taxon>
        <taxon>NPAAA clade</taxon>
        <taxon>Hologalegina</taxon>
        <taxon>IRL clade</taxon>
        <taxon>Fabeae</taxon>
        <taxon>Vicia</taxon>
    </lineage>
</organism>
<name>A0AAV0Z6I6_VICFA</name>
<protein>
    <submittedName>
        <fullName evidence="1">Uncharacterized protein</fullName>
    </submittedName>
</protein>
<evidence type="ECO:0000313" key="2">
    <source>
        <dbReference type="Proteomes" id="UP001157006"/>
    </source>
</evidence>
<dbReference type="AlphaFoldDB" id="A0AAV0Z6I6"/>
<evidence type="ECO:0000313" key="1">
    <source>
        <dbReference type="EMBL" id="CAI8592317.1"/>
    </source>
</evidence>
<dbReference type="EMBL" id="OX451735">
    <property type="protein sequence ID" value="CAI8592317.1"/>
    <property type="molecule type" value="Genomic_DNA"/>
</dbReference>
<sequence length="114" mass="13234">MEATKTDKVKKLTEEVIYWNEMEENMMMQRTEIDWIRLGDGNNAFFHAYLKTKQNSKRMNVIQKADGTILTSQKDVAQEVIDFYGKLMGQDSGNLQHIDIEALRSGSQLTMDQR</sequence>
<gene>
    <name evidence="1" type="ORF">VFH_I033760</name>
</gene>